<keyword evidence="2" id="KW-1185">Reference proteome</keyword>
<dbReference type="EMBL" id="SRJD01000018">
    <property type="protein sequence ID" value="TGA96899.1"/>
    <property type="molecule type" value="Genomic_DNA"/>
</dbReference>
<name>A0A4Z0GLI4_9BACL</name>
<evidence type="ECO:0000313" key="1">
    <source>
        <dbReference type="EMBL" id="TGA96899.1"/>
    </source>
</evidence>
<gene>
    <name evidence="1" type="ORF">E4665_13635</name>
</gene>
<evidence type="ECO:0000313" key="2">
    <source>
        <dbReference type="Proteomes" id="UP000298347"/>
    </source>
</evidence>
<organism evidence="1 2">
    <name type="scientific">Sporolactobacillus shoreae</name>
    <dbReference type="NCBI Taxonomy" id="1465501"/>
    <lineage>
        <taxon>Bacteria</taxon>
        <taxon>Bacillati</taxon>
        <taxon>Bacillota</taxon>
        <taxon>Bacilli</taxon>
        <taxon>Bacillales</taxon>
        <taxon>Sporolactobacillaceae</taxon>
        <taxon>Sporolactobacillus</taxon>
    </lineage>
</organism>
<dbReference type="AlphaFoldDB" id="A0A4Z0GLI4"/>
<reference evidence="1 2" key="1">
    <citation type="journal article" date="2015" name="Int. J. Syst. Evol. Microbiol.">
        <title>Sporolactobacillus shoreae sp. nov. and Sporolactobacillus spathodeae sp. nov., two spore-forming lactic acid bacteria isolated from tree barks in Thailand.</title>
        <authorList>
            <person name="Thamacharoensuk T."/>
            <person name="Kitahara M."/>
            <person name="Ohkuma M."/>
            <person name="Thongchul N."/>
            <person name="Tanasupawat S."/>
        </authorList>
    </citation>
    <scope>NUCLEOTIDE SEQUENCE [LARGE SCALE GENOMIC DNA]</scope>
    <source>
        <strain evidence="1 2">BK92</strain>
    </source>
</reference>
<dbReference type="Proteomes" id="UP000298347">
    <property type="component" value="Unassembled WGS sequence"/>
</dbReference>
<comment type="caution">
    <text evidence="1">The sequence shown here is derived from an EMBL/GenBank/DDBJ whole genome shotgun (WGS) entry which is preliminary data.</text>
</comment>
<dbReference type="RefSeq" id="WP_135349353.1">
    <property type="nucleotide sequence ID" value="NZ_SRJD01000018.1"/>
</dbReference>
<proteinExistence type="predicted"/>
<sequence>MKVKLITHISPPEFERDMNIWLSNIDGDLISIGFNTAHCGTKELYSVPIYKSVIDASDQIEET</sequence>
<dbReference type="OrthoDB" id="3006160at2"/>
<protein>
    <submittedName>
        <fullName evidence="1">Uncharacterized protein</fullName>
    </submittedName>
</protein>
<accession>A0A4Z0GLI4</accession>